<proteinExistence type="predicted"/>
<feature type="transmembrane region" description="Helical" evidence="1">
    <location>
        <begin position="39"/>
        <end position="55"/>
    </location>
</feature>
<evidence type="ECO:0000313" key="4">
    <source>
        <dbReference type="RefSeq" id="XP_019644899.1"/>
    </source>
</evidence>
<keyword evidence="1" id="KW-0472">Membrane</keyword>
<dbReference type="Proteomes" id="UP000515135">
    <property type="component" value="Unplaced"/>
</dbReference>
<name>A0A6P5AEY5_BRABE</name>
<dbReference type="GeneID" id="109485647"/>
<dbReference type="GO" id="GO:0097352">
    <property type="term" value="P:autophagosome maturation"/>
    <property type="evidence" value="ECO:0007669"/>
    <property type="project" value="TreeGrafter"/>
</dbReference>
<dbReference type="PANTHER" id="PTHR22775">
    <property type="entry name" value="SORTING NEXIN"/>
    <property type="match status" value="1"/>
</dbReference>
<feature type="domain" description="PXA" evidence="2">
    <location>
        <begin position="117"/>
        <end position="141"/>
    </location>
</feature>
<keyword evidence="1" id="KW-0812">Transmembrane</keyword>
<dbReference type="KEGG" id="bbel:109485647"/>
<dbReference type="PROSITE" id="PS51207">
    <property type="entry name" value="PXA"/>
    <property type="match status" value="1"/>
</dbReference>
<reference evidence="4" key="1">
    <citation type="submission" date="2025-08" db="UniProtKB">
        <authorList>
            <consortium name="RefSeq"/>
        </authorList>
    </citation>
    <scope>IDENTIFICATION</scope>
    <source>
        <tissue evidence="4">Gonad</tissue>
    </source>
</reference>
<organism evidence="3 4">
    <name type="scientific">Branchiostoma belcheri</name>
    <name type="common">Amphioxus</name>
    <dbReference type="NCBI Taxonomy" id="7741"/>
    <lineage>
        <taxon>Eukaryota</taxon>
        <taxon>Metazoa</taxon>
        <taxon>Chordata</taxon>
        <taxon>Cephalochordata</taxon>
        <taxon>Leptocardii</taxon>
        <taxon>Amphioxiformes</taxon>
        <taxon>Branchiostomatidae</taxon>
        <taxon>Branchiostoma</taxon>
    </lineage>
</organism>
<dbReference type="InterPro" id="IPR003114">
    <property type="entry name" value="Phox_assoc"/>
</dbReference>
<protein>
    <submittedName>
        <fullName evidence="4">Sorting nexin-14-like</fullName>
    </submittedName>
</protein>
<evidence type="ECO:0000256" key="1">
    <source>
        <dbReference type="SAM" id="Phobius"/>
    </source>
</evidence>
<dbReference type="GO" id="GO:0035091">
    <property type="term" value="F:phosphatidylinositol binding"/>
    <property type="evidence" value="ECO:0007669"/>
    <property type="project" value="TreeGrafter"/>
</dbReference>
<dbReference type="GO" id="GO:0005770">
    <property type="term" value="C:late endosome"/>
    <property type="evidence" value="ECO:0007669"/>
    <property type="project" value="TreeGrafter"/>
</dbReference>
<dbReference type="RefSeq" id="XP_019644899.1">
    <property type="nucleotide sequence ID" value="XM_019789340.1"/>
</dbReference>
<accession>A0A6P5AEY5</accession>
<evidence type="ECO:0000313" key="3">
    <source>
        <dbReference type="Proteomes" id="UP000515135"/>
    </source>
</evidence>
<keyword evidence="1" id="KW-1133">Transmembrane helix</keyword>
<feature type="transmembrane region" description="Helical" evidence="1">
    <location>
        <begin position="16"/>
        <end position="33"/>
    </location>
</feature>
<keyword evidence="3" id="KW-1185">Reference proteome</keyword>
<dbReference type="PANTHER" id="PTHR22775:SF44">
    <property type="entry name" value="SORTING NEXIN-14"/>
    <property type="match status" value="1"/>
</dbReference>
<gene>
    <name evidence="4" type="primary">LOC109485647</name>
</gene>
<sequence length="141" mass="16541">MAIGVMMDLFRRHSRFSAAGAVLFLATVIMYSYAHIFMIFWSFVGGMVLCYMFFGRNKNMMPNFLIMYNRKKQPMLDDLEIEALRKSCPVCGDPRCARHRPGLSILDLQPWTSLKVTEKVDMALSEFLELVLRDFVYTWYR</sequence>
<dbReference type="AlphaFoldDB" id="A0A6P5AEY5"/>
<evidence type="ECO:0000259" key="2">
    <source>
        <dbReference type="PROSITE" id="PS51207"/>
    </source>
</evidence>
<dbReference type="OrthoDB" id="5957963at2759"/>